<proteinExistence type="predicted"/>
<accession>A0A8J6CCD0</accession>
<sequence>MAYTFKDSDADKTFFKDYNKVDVHESTLVGNWHEERALKQMTGQMRSTQWVAPSSEAHQGDAEPMRTKMKGHPDLQDTTMRVFFHSDYVEPKDFKPASQMFREDPWRTYEDKGVGARTALMQRRARELAAAQLAAEEAAAAAAQTQLEVDARGLSEARASFVGAMPARGDDPSRGKRIMKTQDGAPARRDPLFLVEHGVLAPHLAVDVVINEEALPGEAVMLGDTMHLTGQTKAPGSTAYPRGRNDFFSKPIELTKKPGIWDDTDDDHVYPAINPSFPAAHARTTNLGRSLEQPALLGAARESGSHEAL</sequence>
<comment type="caution">
    <text evidence="2">The sequence shown here is derived from an EMBL/GenBank/DDBJ whole genome shotgun (WGS) entry which is preliminary data.</text>
</comment>
<evidence type="ECO:0000313" key="3">
    <source>
        <dbReference type="Proteomes" id="UP000751190"/>
    </source>
</evidence>
<dbReference type="EMBL" id="JAGTXO010000002">
    <property type="protein sequence ID" value="KAG8469762.1"/>
    <property type="molecule type" value="Genomic_DNA"/>
</dbReference>
<dbReference type="OrthoDB" id="61280at2759"/>
<reference evidence="2" key="1">
    <citation type="submission" date="2021-05" db="EMBL/GenBank/DDBJ databases">
        <title>The genome of the haptophyte Pavlova lutheri (Diacronema luteri, Pavlovales) - a model for lipid biosynthesis in eukaryotic algae.</title>
        <authorList>
            <person name="Hulatt C.J."/>
            <person name="Posewitz M.C."/>
        </authorList>
    </citation>
    <scope>NUCLEOTIDE SEQUENCE</scope>
    <source>
        <strain evidence="2">NIVA-4/92</strain>
    </source>
</reference>
<feature type="region of interest" description="Disordered" evidence="1">
    <location>
        <begin position="50"/>
        <end position="73"/>
    </location>
</feature>
<evidence type="ECO:0000256" key="1">
    <source>
        <dbReference type="SAM" id="MobiDB-lite"/>
    </source>
</evidence>
<feature type="compositionally biased region" description="Basic and acidic residues" evidence="1">
    <location>
        <begin position="58"/>
        <end position="73"/>
    </location>
</feature>
<dbReference type="AlphaFoldDB" id="A0A8J6CCD0"/>
<name>A0A8J6CCD0_DIALT</name>
<gene>
    <name evidence="2" type="ORF">KFE25_006217</name>
</gene>
<protein>
    <submittedName>
        <fullName evidence="2">Uncharacterized protein</fullName>
    </submittedName>
</protein>
<dbReference type="Proteomes" id="UP000751190">
    <property type="component" value="Unassembled WGS sequence"/>
</dbReference>
<organism evidence="2 3">
    <name type="scientific">Diacronema lutheri</name>
    <name type="common">Unicellular marine alga</name>
    <name type="synonym">Monochrysis lutheri</name>
    <dbReference type="NCBI Taxonomy" id="2081491"/>
    <lineage>
        <taxon>Eukaryota</taxon>
        <taxon>Haptista</taxon>
        <taxon>Haptophyta</taxon>
        <taxon>Pavlovophyceae</taxon>
        <taxon>Pavlovales</taxon>
        <taxon>Pavlovaceae</taxon>
        <taxon>Diacronema</taxon>
    </lineage>
</organism>
<evidence type="ECO:0000313" key="2">
    <source>
        <dbReference type="EMBL" id="KAG8469762.1"/>
    </source>
</evidence>
<keyword evidence="3" id="KW-1185">Reference proteome</keyword>